<evidence type="ECO:0000259" key="7">
    <source>
        <dbReference type="Pfam" id="PF25023"/>
    </source>
</evidence>
<evidence type="ECO:0000259" key="6">
    <source>
        <dbReference type="Pfam" id="PF12256"/>
    </source>
</evidence>
<keyword evidence="2" id="KW-0964">Secreted</keyword>
<evidence type="ECO:0000256" key="2">
    <source>
        <dbReference type="ARBA" id="ARBA00022525"/>
    </source>
</evidence>
<keyword evidence="4" id="KW-0843">Virulence</keyword>
<dbReference type="RefSeq" id="WP_155051211.1">
    <property type="nucleotide sequence ID" value="NZ_BAAAIB010000005.1"/>
</dbReference>
<gene>
    <name evidence="8" type="ORF">GJ743_07150</name>
</gene>
<keyword evidence="3" id="KW-0677">Repeat</keyword>
<feature type="region of interest" description="Disordered" evidence="5">
    <location>
        <begin position="2117"/>
        <end position="2145"/>
    </location>
</feature>
<feature type="region of interest" description="Disordered" evidence="5">
    <location>
        <begin position="383"/>
        <end position="411"/>
    </location>
</feature>
<dbReference type="InterPro" id="IPR050708">
    <property type="entry name" value="T6SS_VgrG/RHS"/>
</dbReference>
<comment type="subcellular location">
    <subcellularLocation>
        <location evidence="1">Secreted</location>
    </subcellularLocation>
</comment>
<feature type="compositionally biased region" description="Basic and acidic residues" evidence="5">
    <location>
        <begin position="1427"/>
        <end position="1452"/>
    </location>
</feature>
<feature type="domain" description="Teneurin-like YD-shell" evidence="7">
    <location>
        <begin position="2786"/>
        <end position="2890"/>
    </location>
</feature>
<dbReference type="Pfam" id="PF12256">
    <property type="entry name" value="TcdB_toxin_midN"/>
    <property type="match status" value="1"/>
</dbReference>
<feature type="domain" description="Insecticide toxin TcdB middle/N-terminal" evidence="6">
    <location>
        <begin position="1636"/>
        <end position="1772"/>
    </location>
</feature>
<evidence type="ECO:0000313" key="9">
    <source>
        <dbReference type="Proteomes" id="UP000433071"/>
    </source>
</evidence>
<dbReference type="InterPro" id="IPR003284">
    <property type="entry name" value="Sal_SpvB"/>
</dbReference>
<keyword evidence="9" id="KW-1185">Reference proteome</keyword>
<evidence type="ECO:0000256" key="4">
    <source>
        <dbReference type="ARBA" id="ARBA00023026"/>
    </source>
</evidence>
<dbReference type="Gene3D" id="2.180.10.10">
    <property type="entry name" value="RHS repeat-associated core"/>
    <property type="match status" value="2"/>
</dbReference>
<feature type="compositionally biased region" description="Pro residues" evidence="5">
    <location>
        <begin position="2133"/>
        <end position="2143"/>
    </location>
</feature>
<dbReference type="InterPro" id="IPR031325">
    <property type="entry name" value="RHS_repeat"/>
</dbReference>
<dbReference type="OrthoDB" id="5475817at2"/>
<evidence type="ECO:0000313" key="8">
    <source>
        <dbReference type="EMBL" id="MTH68144.1"/>
    </source>
</evidence>
<feature type="compositionally biased region" description="Polar residues" evidence="5">
    <location>
        <begin position="1417"/>
        <end position="1426"/>
    </location>
</feature>
<feature type="compositionally biased region" description="Low complexity" evidence="5">
    <location>
        <begin position="2950"/>
        <end position="2971"/>
    </location>
</feature>
<evidence type="ECO:0000256" key="5">
    <source>
        <dbReference type="SAM" id="MobiDB-lite"/>
    </source>
</evidence>
<reference evidence="8 9" key="1">
    <citation type="submission" date="2019-11" db="EMBL/GenBank/DDBJ databases">
        <title>Agromyces kandeliae sp. nov., isolated from mangrove soil.</title>
        <authorList>
            <person name="Wang R."/>
        </authorList>
    </citation>
    <scope>NUCLEOTIDE SEQUENCE [LARGE SCALE GENOMIC DNA]</scope>
    <source>
        <strain evidence="8 9">JCM 11433</strain>
    </source>
</reference>
<sequence>MTSRPSTHRTIIAGAVTLALVAGAGAVAAELMGGSGPGDDGQVLPREEQVTPADLGDGRVDWLQYADATEGLSLVGAPEPSSDGAARLSYPLVIPEGRGLTPELSLEYDSGAGNGWAGRGWDLSVGEIAVDTAFGVPHFDPDSESESYLLDGAMLVPNALGDSWAPRTRGDREDFTRQVEGEYERIIRHEVGNGGPDDYFWEVRDKDGGVRWYGGTLDGGGPDGTVSDETTADPDDRIAVEPRIDRSAIVDDDPAGNGNQVRWLLSAQRDVGVNTMTYGYRTLKYKWDGKWVRDDACVASETVLCAQHTYLDTISYTGAAQASGEPADPAYQVKFILETDPDPVAPGTDPTLRDDTVLDATGGYLDLVAERLAYIEVRYGDPVDNPDYDPDEDGAYANRPFDPAQPELGPSRFDRTHAQVAARYRLDYADDSPFGTSLLASVTQGTDPAASATHTFDYHDTVTDGAGTYAGFDTTEQTWDTGEDVESREMLTADSDGSALGMSTSNSAEGHAYIGFNPTIPQKVGSFGGSFQVGGGRTEAIGEWLDLDGDGLPDKVFRTDTNQDGLLDAVKFRLNASGPDGGTIFGPASTEKISGLDTLSGESELSFQLSGEAYPIVTVALGIGVSVAWSDSYFMDVNADGLPDFVAGAKVLFNRLENGVPTFKEGSGGTEVPIIDGETPTSVDPEIQAIRDRLAAQSPLVDTVRRWIAPFDGTIDIDAVATLVGTSVDGVRVSIEHADGATNADVVDPVTLAIGQSAFTSTIEDEEVSAGDRLYFRVHSIDDGVGDEVTWAPAIRYTAIDGFDLADVPLDVNGLSQVEFDSVDDFTLSGRPGTAVGMPLRGEVRFSATIEKTAETTDELELQLQRARVVSLDTIDTFDVDGFEVTRTPDGGAATTTTEDDVVIAADFVGTVEVEADFDVQTPGLPSASNPQAGPDRVAAWLDVDSPIDIHAIAWQPTLDYLSAFDRDGAPVNTAQASVELAPEIDHYPENDGGVSEPWTPDESGSVDALVKLEPTGEEVPDEHAWGDAVLTIKSADGLVAKGSFSLDPAPGEDPDTNPDAALTEAALELDAELEEDEEYWIDLTFASTADVGLVELEQVDLQPSESDDDLAVTDAPVTVHWTGAQGYFALPYRGWAAAGYTAAGARATTPIVEAGFVLDADTVQAPTGLNGPQNVGDVEAQEAEPDPAHAYLAVVEPPVLGCQPVAGSAVATCPPAPLGGAQWQGPRVNLTAGPERMRSSRLGADSIAIAASATGSGGGGSQPGSGTLGALMTRLSVAGPSVSIAASLGPLGGSVGTGPSFGYQDYQDMNGDGFPDSIRRNTIQYTGPRGGLLPETKIPAPLAQYTSQNFTVSSQLGFSAGLLDVKPNSSGNTNATKNNGSSGTGTKSSSATSGQQANASDSGLGGSFGIDFGGSANFSWTNPNESEAHDPDGPAAKVGDDVTKIGEKGGQKDPPILEQQFADMNGDGLPDRVVANAQGVLVNYNLGYGFAPAAVQIATGGFETQTSSGASSTLGFSTPKGEFSGGLALNWDWDRTQYAWIDVNGDGILDKLHQLGTTGSPTVQYGNGSGFSVDTAEPYGDFVDASDIAGVSQGQQVTFDRSDSVGGGFDFTLYIGPLCLPAPVCFLVINPGASYQNSLSASEVTLEDIDGDGFPDSLRSTDDDEVTVRLNRHGETNLLAAVHNPIGGTIEIDYGREGNERDHADSVFTMSAVRLDDGRPDADANDLAFSYEYEEPNFDRLFRQPLGFAEVVENELDATDGSTQRSTVRTYLNDDVFVAGLQTSETVQDAAGTPLRSTLQEWRFRDVRDVPGDFSPVDAVDPKAASDLGALTGTGALGRSIAALMVESESRFHDGAGVVRQETRTDYVYDGYGDALRTHDHGELEDPDDDLVTEITWSDCGISSSMDPQCPPQPDRPSPLWSADACPTWVHTPAILTEHNGKSGFDRIEYREVDGSLDLCNNQSVTRLVESTDGSGAVAITELQYDPWGSYDRIVNPEDANGIRYAVEYVWDEDRHSDIAQTTEFDFTDDEAQVFLDYEDDTTPVAEREGLTSTATFDPIAGKVRTRTDGGGLVTGYAYDSLARLIRIDNPKACGVVEFTYAPNAAGYSYGTAAHLDDPSAPKPDRSQADPCAPPTPAPPKPASIDTVQFVDGLGRVIQTKRDARVTDASGQAVETRIVSGRIVADPLGRTAEEYRSTVDTAASATEFEDGAPATPKTTTEWDLLDRETLRVEPSLTKPGGRDTATAYGFDVVDGITVMTATESDPRDRVGTGWIDVRGNVRAFEDDPADEDARTTSYEYDGTGLLIEVVDYAGRTTTHAYDLLGQRTATTTPDGGLVEYGYDPAGRLSTELTPNLREAGDEPTRYGYELDRLVSVDYAEGTPSIRYEYGDAADGGGAGRVVGIDDGARILTRVYDELGEPAIETAEMKLHNWEPDVADPERFQWTTRFTRDPLGRLTTVTLPDEEVLHFGYDSGGLAQSVHGLEQGLERELVGVDASGEPIYVDRAVTRRYDYVLDRGYDELLRPTATALGNGVETDWTYEEDTTWLKAVRTVSPNRNVGSQGSAYQEVQDLRYTYDLVGNPKTYRNDLPADVSNLFGGLVTQTYHYDGYDRLDFASGDWTQAPKQNHRYTFDLEYDDDGNVESKTQVHTVNGKRQKETSYSFDRTYAADRPHQVATQGGDRFHYDADGNLTGISDSRDRWVRQITWNAADRMTEVIDGNTSTEYRYDDAGRLAIERGPNGETAFINEWATVRNGNELVKHVWLDDERVVSQRDPGDDPYEEETQRYWLHTDLQGSTNLLTDANGDTFQHHEYFPTGEVWVDESSNVYRTPYQYGGGYTDERRDLIAFGQRWYDQRRELFTAPDPVLVDDPEAIVGQPDLRAAYTYAGANALAFVDPGGDRFGSVLKNVARPFTQLKSKIGQLVAKVQASRAAAVAAKPTSVATPAKAGVTAKAGTKPGAKAKAGKPPTQNQQQAGPNKLKAKLFTADTAESVVQKAKQNFGSQAMPGWYSKYHANYKLADKADPGALFEYDVKTKTLEFGAFKWRKKIN</sequence>
<evidence type="ECO:0000256" key="1">
    <source>
        <dbReference type="ARBA" id="ARBA00004613"/>
    </source>
</evidence>
<comment type="caution">
    <text evidence="8">The sequence shown here is derived from an EMBL/GenBank/DDBJ whole genome shotgun (WGS) entry which is preliminary data.</text>
</comment>
<dbReference type="Proteomes" id="UP000433071">
    <property type="component" value="Unassembled WGS sequence"/>
</dbReference>
<feature type="region of interest" description="Disordered" evidence="5">
    <location>
        <begin position="2950"/>
        <end position="2980"/>
    </location>
</feature>
<feature type="region of interest" description="Disordered" evidence="5">
    <location>
        <begin position="1368"/>
        <end position="1456"/>
    </location>
</feature>
<dbReference type="Pfam" id="PF03534">
    <property type="entry name" value="SpvB"/>
    <property type="match status" value="1"/>
</dbReference>
<dbReference type="InterPro" id="IPR006530">
    <property type="entry name" value="YD"/>
</dbReference>
<protein>
    <submittedName>
        <fullName evidence="8">Uncharacterized protein</fullName>
    </submittedName>
</protein>
<organism evidence="8 9">
    <name type="scientific">Agromyces bracchium</name>
    <dbReference type="NCBI Taxonomy" id="88376"/>
    <lineage>
        <taxon>Bacteria</taxon>
        <taxon>Bacillati</taxon>
        <taxon>Actinomycetota</taxon>
        <taxon>Actinomycetes</taxon>
        <taxon>Micrococcales</taxon>
        <taxon>Microbacteriaceae</taxon>
        <taxon>Agromyces</taxon>
    </lineage>
</organism>
<accession>A0A6I3M480</accession>
<dbReference type="NCBIfam" id="TIGR01643">
    <property type="entry name" value="YD_repeat_2x"/>
    <property type="match status" value="3"/>
</dbReference>
<dbReference type="SUPFAM" id="SSF69318">
    <property type="entry name" value="Integrin alpha N-terminal domain"/>
    <property type="match status" value="1"/>
</dbReference>
<name>A0A6I3M480_9MICO</name>
<dbReference type="InterPro" id="IPR056823">
    <property type="entry name" value="TEN-like_YD-shell"/>
</dbReference>
<proteinExistence type="predicted"/>
<feature type="compositionally biased region" description="Basic and acidic residues" evidence="5">
    <location>
        <begin position="2117"/>
        <end position="2129"/>
    </location>
</feature>
<feature type="compositionally biased region" description="Acidic residues" evidence="5">
    <location>
        <begin position="384"/>
        <end position="394"/>
    </location>
</feature>
<dbReference type="Pfam" id="PF25023">
    <property type="entry name" value="TEN_YD-shell"/>
    <property type="match status" value="2"/>
</dbReference>
<dbReference type="PANTHER" id="PTHR32305">
    <property type="match status" value="1"/>
</dbReference>
<feature type="compositionally biased region" description="Low complexity" evidence="5">
    <location>
        <begin position="1369"/>
        <end position="1395"/>
    </location>
</feature>
<evidence type="ECO:0000256" key="3">
    <source>
        <dbReference type="ARBA" id="ARBA00022737"/>
    </source>
</evidence>
<dbReference type="EMBL" id="WMLB01000018">
    <property type="protein sequence ID" value="MTH68144.1"/>
    <property type="molecule type" value="Genomic_DNA"/>
</dbReference>
<dbReference type="InterPro" id="IPR028994">
    <property type="entry name" value="Integrin_alpha_N"/>
</dbReference>
<dbReference type="GO" id="GO:0005576">
    <property type="term" value="C:extracellular region"/>
    <property type="evidence" value="ECO:0007669"/>
    <property type="project" value="UniProtKB-SubCell"/>
</dbReference>
<dbReference type="PANTHER" id="PTHR32305:SF15">
    <property type="entry name" value="PROTEIN RHSA-RELATED"/>
    <property type="match status" value="1"/>
</dbReference>
<feature type="domain" description="Teneurin-like YD-shell" evidence="7">
    <location>
        <begin position="2603"/>
        <end position="2735"/>
    </location>
</feature>
<feature type="compositionally biased region" description="Gly residues" evidence="5">
    <location>
        <begin position="1404"/>
        <end position="1413"/>
    </location>
</feature>
<dbReference type="Pfam" id="PF05593">
    <property type="entry name" value="RHS_repeat"/>
    <property type="match status" value="1"/>
</dbReference>
<dbReference type="GO" id="GO:0005737">
    <property type="term" value="C:cytoplasm"/>
    <property type="evidence" value="ECO:0007669"/>
    <property type="project" value="InterPro"/>
</dbReference>
<dbReference type="InterPro" id="IPR022045">
    <property type="entry name" value="TcdB_toxin_mid/N"/>
</dbReference>